<dbReference type="EMBL" id="JOTM01000181">
    <property type="protein sequence ID" value="KEK17440.1"/>
    <property type="molecule type" value="Genomic_DNA"/>
</dbReference>
<dbReference type="AlphaFoldDB" id="A0A073JT39"/>
<organism evidence="1 2">
    <name type="scientific">Bacillus gaemokensis</name>
    <dbReference type="NCBI Taxonomy" id="574375"/>
    <lineage>
        <taxon>Bacteria</taxon>
        <taxon>Bacillati</taxon>
        <taxon>Bacillota</taxon>
        <taxon>Bacilli</taxon>
        <taxon>Bacillales</taxon>
        <taxon>Bacillaceae</taxon>
        <taxon>Bacillus</taxon>
        <taxon>Bacillus cereus group</taxon>
    </lineage>
</organism>
<accession>A0A073JT39</accession>
<dbReference type="Proteomes" id="UP000027778">
    <property type="component" value="Unassembled WGS sequence"/>
</dbReference>
<evidence type="ECO:0000313" key="1">
    <source>
        <dbReference type="EMBL" id="KEK17440.1"/>
    </source>
</evidence>
<sequence>MSSAKPYDIAKRTVWDAYQQVRANRGAAGIDDETIADFERDLSKNLYKLWNRMSSGSYFPPPVKQVEIPKASGGTRKLGVPTVGD</sequence>
<proteinExistence type="predicted"/>
<name>A0A073JT39_9BACI</name>
<dbReference type="eggNOG" id="COG3344">
    <property type="taxonomic scope" value="Bacteria"/>
</dbReference>
<evidence type="ECO:0000313" key="2">
    <source>
        <dbReference type="Proteomes" id="UP000027778"/>
    </source>
</evidence>
<feature type="non-terminal residue" evidence="1">
    <location>
        <position position="85"/>
    </location>
</feature>
<comment type="caution">
    <text evidence="1">The sequence shown here is derived from an EMBL/GenBank/DDBJ whole genome shotgun (WGS) entry which is preliminary data.</text>
</comment>
<keyword evidence="2" id="KW-1185">Reference proteome</keyword>
<reference evidence="1 2" key="1">
    <citation type="submission" date="2014-06" db="EMBL/GenBank/DDBJ databases">
        <title>Draft genome sequence of Bacillus gaemokensis JCM 15801 (MCCC 1A00707).</title>
        <authorList>
            <person name="Lai Q."/>
            <person name="Liu Y."/>
            <person name="Shao Z."/>
        </authorList>
    </citation>
    <scope>NUCLEOTIDE SEQUENCE [LARGE SCALE GENOMIC DNA]</scope>
    <source>
        <strain evidence="1 2">JCM 15801</strain>
    </source>
</reference>
<protein>
    <submittedName>
        <fullName evidence="1">DNA polymerase</fullName>
    </submittedName>
</protein>
<gene>
    <name evidence="1" type="ORF">BAGA_10290</name>
</gene>